<dbReference type="InterPro" id="IPR017945">
    <property type="entry name" value="DHBP_synth_RibB-like_a/b_dom"/>
</dbReference>
<name>A0A1G2QHW2_9BACT</name>
<evidence type="ECO:0000256" key="5">
    <source>
        <dbReference type="ARBA" id="ARBA00022679"/>
    </source>
</evidence>
<dbReference type="GO" id="GO:0006450">
    <property type="term" value="P:regulation of translational fidelity"/>
    <property type="evidence" value="ECO:0007669"/>
    <property type="project" value="TreeGrafter"/>
</dbReference>
<comment type="similarity">
    <text evidence="2">Belongs to the SUA5 family.</text>
</comment>
<keyword evidence="4" id="KW-0963">Cytoplasm</keyword>
<evidence type="ECO:0000256" key="4">
    <source>
        <dbReference type="ARBA" id="ARBA00022490"/>
    </source>
</evidence>
<keyword evidence="6" id="KW-0819">tRNA processing</keyword>
<dbReference type="AlphaFoldDB" id="A0A1G2QHW2"/>
<dbReference type="GO" id="GO:0005524">
    <property type="term" value="F:ATP binding"/>
    <property type="evidence" value="ECO:0007669"/>
    <property type="project" value="UniProtKB-KW"/>
</dbReference>
<dbReference type="PANTHER" id="PTHR17490">
    <property type="entry name" value="SUA5"/>
    <property type="match status" value="1"/>
</dbReference>
<evidence type="ECO:0000256" key="3">
    <source>
        <dbReference type="ARBA" id="ARBA00012584"/>
    </source>
</evidence>
<dbReference type="GO" id="GO:0061710">
    <property type="term" value="F:L-threonylcarbamoyladenylate synthase"/>
    <property type="evidence" value="ECO:0007669"/>
    <property type="project" value="UniProtKB-EC"/>
</dbReference>
<dbReference type="GO" id="GO:0003725">
    <property type="term" value="F:double-stranded RNA binding"/>
    <property type="evidence" value="ECO:0007669"/>
    <property type="project" value="InterPro"/>
</dbReference>
<evidence type="ECO:0000256" key="6">
    <source>
        <dbReference type="ARBA" id="ARBA00022694"/>
    </source>
</evidence>
<evidence type="ECO:0000256" key="11">
    <source>
        <dbReference type="ARBA" id="ARBA00048366"/>
    </source>
</evidence>
<dbReference type="PANTHER" id="PTHR17490:SF16">
    <property type="entry name" value="THREONYLCARBAMOYL-AMP SYNTHASE"/>
    <property type="match status" value="1"/>
</dbReference>
<dbReference type="Gene3D" id="3.90.870.10">
    <property type="entry name" value="DHBP synthase"/>
    <property type="match status" value="1"/>
</dbReference>
<evidence type="ECO:0000256" key="1">
    <source>
        <dbReference type="ARBA" id="ARBA00004496"/>
    </source>
</evidence>
<accession>A0A1G2QHW2</accession>
<dbReference type="EMBL" id="MHTK01000006">
    <property type="protein sequence ID" value="OHA59571.1"/>
    <property type="molecule type" value="Genomic_DNA"/>
</dbReference>
<reference evidence="13 14" key="1">
    <citation type="journal article" date="2016" name="Nat. Commun.">
        <title>Thousands of microbial genomes shed light on interconnected biogeochemical processes in an aquifer system.</title>
        <authorList>
            <person name="Anantharaman K."/>
            <person name="Brown C.T."/>
            <person name="Hug L.A."/>
            <person name="Sharon I."/>
            <person name="Castelle C.J."/>
            <person name="Probst A.J."/>
            <person name="Thomas B.C."/>
            <person name="Singh A."/>
            <person name="Wilkins M.J."/>
            <person name="Karaoz U."/>
            <person name="Brodie E.L."/>
            <person name="Williams K.H."/>
            <person name="Hubbard S.S."/>
            <person name="Banfield J.F."/>
        </authorList>
    </citation>
    <scope>NUCLEOTIDE SEQUENCE [LARGE SCALE GENOMIC DNA]</scope>
</reference>
<dbReference type="SUPFAM" id="SSF55821">
    <property type="entry name" value="YrdC/RibB"/>
    <property type="match status" value="1"/>
</dbReference>
<sequence length="185" mass="19898">MNHPWAEAARALSDNKLVVLPTDTIYGLAAKALSPLAIAKLNQAKGNRTNKPYIIAIASINQLQIFQTKLSTTQQDYLRQVWPGPTSVILTCPSSTCPYLHHGKNTLAFRLPTFKPLIDLIEQVGPLAIPSSNPSGAKSATSIAEAVSYFGPEVAVYVKADQEPLAGKPSTLIDLTTNPPTIIRP</sequence>
<evidence type="ECO:0000256" key="10">
    <source>
        <dbReference type="ARBA" id="ARBA00029774"/>
    </source>
</evidence>
<dbReference type="InterPro" id="IPR006070">
    <property type="entry name" value="Sua5-like_dom"/>
</dbReference>
<dbReference type="InterPro" id="IPR050156">
    <property type="entry name" value="TC-AMP_synthase_SUA5"/>
</dbReference>
<feature type="domain" description="YrdC-like" evidence="12">
    <location>
        <begin position="2"/>
        <end position="185"/>
    </location>
</feature>
<gene>
    <name evidence="13" type="ORF">A2589_01775</name>
</gene>
<evidence type="ECO:0000256" key="2">
    <source>
        <dbReference type="ARBA" id="ARBA00007663"/>
    </source>
</evidence>
<proteinExistence type="inferred from homology"/>
<comment type="catalytic activity">
    <reaction evidence="11">
        <text>L-threonine + hydrogencarbonate + ATP = L-threonylcarbamoyladenylate + diphosphate + H2O</text>
        <dbReference type="Rhea" id="RHEA:36407"/>
        <dbReference type="ChEBI" id="CHEBI:15377"/>
        <dbReference type="ChEBI" id="CHEBI:17544"/>
        <dbReference type="ChEBI" id="CHEBI:30616"/>
        <dbReference type="ChEBI" id="CHEBI:33019"/>
        <dbReference type="ChEBI" id="CHEBI:57926"/>
        <dbReference type="ChEBI" id="CHEBI:73682"/>
        <dbReference type="EC" id="2.7.7.87"/>
    </reaction>
</comment>
<keyword evidence="8" id="KW-0547">Nucleotide-binding</keyword>
<dbReference type="NCBIfam" id="TIGR00057">
    <property type="entry name" value="L-threonylcarbamoyladenylate synthase"/>
    <property type="match status" value="1"/>
</dbReference>
<evidence type="ECO:0000256" key="8">
    <source>
        <dbReference type="ARBA" id="ARBA00022741"/>
    </source>
</evidence>
<comment type="caution">
    <text evidence="13">The sequence shown here is derived from an EMBL/GenBank/DDBJ whole genome shotgun (WGS) entry which is preliminary data.</text>
</comment>
<keyword evidence="5" id="KW-0808">Transferase</keyword>
<organism evidence="13 14">
    <name type="scientific">Candidatus Vogelbacteria bacterium RIFOXYD1_FULL_46_19</name>
    <dbReference type="NCBI Taxonomy" id="1802439"/>
    <lineage>
        <taxon>Bacteria</taxon>
        <taxon>Candidatus Vogeliibacteriota</taxon>
    </lineage>
</organism>
<dbReference type="GO" id="GO:0000049">
    <property type="term" value="F:tRNA binding"/>
    <property type="evidence" value="ECO:0007669"/>
    <property type="project" value="TreeGrafter"/>
</dbReference>
<evidence type="ECO:0000259" key="12">
    <source>
        <dbReference type="PROSITE" id="PS51163"/>
    </source>
</evidence>
<evidence type="ECO:0000313" key="13">
    <source>
        <dbReference type="EMBL" id="OHA59571.1"/>
    </source>
</evidence>
<dbReference type="PROSITE" id="PS51163">
    <property type="entry name" value="YRDC"/>
    <property type="match status" value="1"/>
</dbReference>
<dbReference type="GO" id="GO:0008033">
    <property type="term" value="P:tRNA processing"/>
    <property type="evidence" value="ECO:0007669"/>
    <property type="project" value="UniProtKB-KW"/>
</dbReference>
<protein>
    <recommendedName>
        <fullName evidence="10">L-threonylcarbamoyladenylate synthase</fullName>
        <ecNumber evidence="3">2.7.7.87</ecNumber>
    </recommendedName>
    <alternativeName>
        <fullName evidence="10">L-threonylcarbamoyladenylate synthase</fullName>
    </alternativeName>
</protein>
<comment type="subcellular location">
    <subcellularLocation>
        <location evidence="1">Cytoplasm</location>
    </subcellularLocation>
</comment>
<evidence type="ECO:0000313" key="14">
    <source>
        <dbReference type="Proteomes" id="UP000177838"/>
    </source>
</evidence>
<dbReference type="EC" id="2.7.7.87" evidence="3"/>
<evidence type="ECO:0000256" key="9">
    <source>
        <dbReference type="ARBA" id="ARBA00022840"/>
    </source>
</evidence>
<keyword evidence="7" id="KW-0548">Nucleotidyltransferase</keyword>
<evidence type="ECO:0000256" key="7">
    <source>
        <dbReference type="ARBA" id="ARBA00022695"/>
    </source>
</evidence>
<dbReference type="Pfam" id="PF01300">
    <property type="entry name" value="Sua5_yciO_yrdC"/>
    <property type="match status" value="1"/>
</dbReference>
<dbReference type="GO" id="GO:0005737">
    <property type="term" value="C:cytoplasm"/>
    <property type="evidence" value="ECO:0007669"/>
    <property type="project" value="UniProtKB-SubCell"/>
</dbReference>
<dbReference type="STRING" id="1802439.A2589_01775"/>
<dbReference type="Proteomes" id="UP000177838">
    <property type="component" value="Unassembled WGS sequence"/>
</dbReference>
<keyword evidence="9" id="KW-0067">ATP-binding</keyword>